<comment type="caution">
    <text evidence="5">The sequence shown here is derived from an EMBL/GenBank/DDBJ whole genome shotgun (WGS) entry which is preliminary data.</text>
</comment>
<dbReference type="Gene3D" id="3.40.50.2000">
    <property type="entry name" value="Glycogen Phosphorylase B"/>
    <property type="match status" value="2"/>
</dbReference>
<proteinExistence type="predicted"/>
<dbReference type="Proteomes" id="UP001263371">
    <property type="component" value="Unassembled WGS sequence"/>
</dbReference>
<dbReference type="RefSeq" id="WP_315993864.1">
    <property type="nucleotide sequence ID" value="NZ_JAWDIS010000001.1"/>
</dbReference>
<dbReference type="GO" id="GO:0016757">
    <property type="term" value="F:glycosyltransferase activity"/>
    <property type="evidence" value="ECO:0007669"/>
    <property type="project" value="UniProtKB-KW"/>
</dbReference>
<organism evidence="5 6">
    <name type="scientific">Microbacterium galbum</name>
    <dbReference type="NCBI Taxonomy" id="3075994"/>
    <lineage>
        <taxon>Bacteria</taxon>
        <taxon>Bacillati</taxon>
        <taxon>Actinomycetota</taxon>
        <taxon>Actinomycetes</taxon>
        <taxon>Micrococcales</taxon>
        <taxon>Microbacteriaceae</taxon>
        <taxon>Microbacterium</taxon>
    </lineage>
</organism>
<dbReference type="InterPro" id="IPR050194">
    <property type="entry name" value="Glycosyltransferase_grp1"/>
</dbReference>
<keyword evidence="2 5" id="KW-0328">Glycosyltransferase</keyword>
<dbReference type="InterPro" id="IPR028098">
    <property type="entry name" value="Glyco_trans_4-like_N"/>
</dbReference>
<evidence type="ECO:0000313" key="5">
    <source>
        <dbReference type="EMBL" id="MDU0366650.1"/>
    </source>
</evidence>
<protein>
    <recommendedName>
        <fullName evidence="1">D-inositol 3-phosphate glycosyltransferase</fullName>
    </recommendedName>
</protein>
<dbReference type="PANTHER" id="PTHR45947:SF3">
    <property type="entry name" value="SULFOQUINOVOSYL TRANSFERASE SQD2"/>
    <property type="match status" value="1"/>
</dbReference>
<evidence type="ECO:0000313" key="6">
    <source>
        <dbReference type="Proteomes" id="UP001263371"/>
    </source>
</evidence>
<name>A0ABU3T5L8_9MICO</name>
<dbReference type="PANTHER" id="PTHR45947">
    <property type="entry name" value="SULFOQUINOVOSYL TRANSFERASE SQD2"/>
    <property type="match status" value="1"/>
</dbReference>
<reference evidence="5 6" key="1">
    <citation type="submission" date="2023-09" db="EMBL/GenBank/DDBJ databases">
        <title>Microbacterium fusihabitans sp. nov., Microbacterium phycihabitans sp. nov., and Microbacterium cervinum sp. nov., isolated from dried seaweeds of beach.</title>
        <authorList>
            <person name="Lee S.D."/>
        </authorList>
    </citation>
    <scope>NUCLEOTIDE SEQUENCE [LARGE SCALE GENOMIC DNA]</scope>
    <source>
        <strain evidence="5 6">KSW4-17</strain>
    </source>
</reference>
<evidence type="ECO:0000259" key="4">
    <source>
        <dbReference type="Pfam" id="PF13579"/>
    </source>
</evidence>
<dbReference type="SUPFAM" id="SSF53756">
    <property type="entry name" value="UDP-Glycosyltransferase/glycogen phosphorylase"/>
    <property type="match status" value="1"/>
</dbReference>
<evidence type="ECO:0000256" key="2">
    <source>
        <dbReference type="ARBA" id="ARBA00022676"/>
    </source>
</evidence>
<keyword evidence="6" id="KW-1185">Reference proteome</keyword>
<evidence type="ECO:0000256" key="1">
    <source>
        <dbReference type="ARBA" id="ARBA00021292"/>
    </source>
</evidence>
<gene>
    <name evidence="5" type="ORF">RWH45_05455</name>
</gene>
<dbReference type="EMBL" id="JAWDIS010000001">
    <property type="protein sequence ID" value="MDU0366650.1"/>
    <property type="molecule type" value="Genomic_DNA"/>
</dbReference>
<keyword evidence="3 5" id="KW-0808">Transferase</keyword>
<evidence type="ECO:0000256" key="3">
    <source>
        <dbReference type="ARBA" id="ARBA00022679"/>
    </source>
</evidence>
<dbReference type="Pfam" id="PF13692">
    <property type="entry name" value="Glyco_trans_1_4"/>
    <property type="match status" value="1"/>
</dbReference>
<sequence length="397" mass="42552">MRITHVQSSFVASLGGAESYVLALASEQARRGDEVEILTAWTDPDTVERARRAGVAVRVRATYRPYRPDQHGAGTAAKIAFHALDVLGTLGPATWMPEEARSDAVVHVHRFQGVGAQVLRARHGAVVHTAHDYCLVDTTSTSIRDGHEPARLGGVQRLRARANWLAAQRASILVFPSERALARHHALGMPAEGVEQRVVPHGWPAPAVSPAHIETGGRTRPRFVFLGKLQATKGIDLLLRAWEQADIDAELVVAGDGPERPTIERAAATGRITYAGWVDAQQKADLIASATALVFPSLWPETFGLVIAESLLMRCPVIATPQAAGAFVRDGENGLVTTDATPGSLARALRRLAHDATLREGLARGAAASAAALDFGRHVDRVQAVYADARGIFARAR</sequence>
<accession>A0ABU3T5L8</accession>
<dbReference type="Pfam" id="PF13579">
    <property type="entry name" value="Glyco_trans_4_4"/>
    <property type="match status" value="1"/>
</dbReference>
<feature type="domain" description="Glycosyltransferase subfamily 4-like N-terminal" evidence="4">
    <location>
        <begin position="15"/>
        <end position="199"/>
    </location>
</feature>